<evidence type="ECO:0000313" key="1">
    <source>
        <dbReference type="EMBL" id="OGM08812.1"/>
    </source>
</evidence>
<dbReference type="Proteomes" id="UP000176939">
    <property type="component" value="Unassembled WGS sequence"/>
</dbReference>
<proteinExistence type="predicted"/>
<gene>
    <name evidence="1" type="ORF">A2Z67_02285</name>
</gene>
<dbReference type="AlphaFoldDB" id="A0A1F7X150"/>
<comment type="caution">
    <text evidence="1">The sequence shown here is derived from an EMBL/GenBank/DDBJ whole genome shotgun (WGS) entry which is preliminary data.</text>
</comment>
<dbReference type="InterPro" id="IPR029044">
    <property type="entry name" value="Nucleotide-diphossugar_trans"/>
</dbReference>
<evidence type="ECO:0000313" key="2">
    <source>
        <dbReference type="Proteomes" id="UP000176939"/>
    </source>
</evidence>
<sequence>MKPQIVVPDTGVHNRDLDESARRLEDSKTYQDLSTVIICPTRGVIPAKVVQSWMGLIRPMNQKVLGPLFAIGMEVGDAYNSMFEMVVNHPEFSKWKYILTIEEDNMPPPDGLMKLYENMDKYDVIQGLYWTKGQAGQPMIYGNPDVMPKNFIPQKPIPGVLQHCNGLGMGFNLFKISMFQKVPRPWFRTVQQYTPGQGTAMYTQDLYFYERAGKEGFKFACDNRVLVAHYDLENDICW</sequence>
<dbReference type="SUPFAM" id="SSF53448">
    <property type="entry name" value="Nucleotide-diphospho-sugar transferases"/>
    <property type="match status" value="1"/>
</dbReference>
<dbReference type="EMBL" id="MGFQ01000035">
    <property type="protein sequence ID" value="OGM08812.1"/>
    <property type="molecule type" value="Genomic_DNA"/>
</dbReference>
<evidence type="ECO:0008006" key="3">
    <source>
        <dbReference type="Google" id="ProtNLM"/>
    </source>
</evidence>
<accession>A0A1F7X150</accession>
<dbReference type="Gene3D" id="3.90.550.40">
    <property type="match status" value="1"/>
</dbReference>
<reference evidence="1 2" key="1">
    <citation type="journal article" date="2016" name="Nat. Commun.">
        <title>Thousands of microbial genomes shed light on interconnected biogeochemical processes in an aquifer system.</title>
        <authorList>
            <person name="Anantharaman K."/>
            <person name="Brown C.T."/>
            <person name="Hug L.A."/>
            <person name="Sharon I."/>
            <person name="Castelle C.J."/>
            <person name="Probst A.J."/>
            <person name="Thomas B.C."/>
            <person name="Singh A."/>
            <person name="Wilkins M.J."/>
            <person name="Karaoz U."/>
            <person name="Brodie E.L."/>
            <person name="Williams K.H."/>
            <person name="Hubbard S.S."/>
            <person name="Banfield J.F."/>
        </authorList>
    </citation>
    <scope>NUCLEOTIDE SEQUENCE [LARGE SCALE GENOMIC DNA]</scope>
</reference>
<protein>
    <recommendedName>
        <fullName evidence="3">Glycosyltransferase 2-like domain-containing protein</fullName>
    </recommendedName>
</protein>
<name>A0A1F7X150_9BACT</name>
<organism evidence="1 2">
    <name type="scientific">Candidatus Woesebacteria bacterium RBG_13_36_22</name>
    <dbReference type="NCBI Taxonomy" id="1802478"/>
    <lineage>
        <taxon>Bacteria</taxon>
        <taxon>Candidatus Woeseibacteriota</taxon>
    </lineage>
</organism>